<dbReference type="AlphaFoldDB" id="A0A1C6JXE5"/>
<feature type="transmembrane region" description="Helical" evidence="1">
    <location>
        <begin position="172"/>
        <end position="194"/>
    </location>
</feature>
<feature type="transmembrane region" description="Helical" evidence="1">
    <location>
        <begin position="251"/>
        <end position="271"/>
    </location>
</feature>
<evidence type="ECO:0000256" key="1">
    <source>
        <dbReference type="SAM" id="Phobius"/>
    </source>
</evidence>
<reference evidence="2" key="1">
    <citation type="submission" date="2015-09" db="EMBL/GenBank/DDBJ databases">
        <authorList>
            <consortium name="Pathogen Informatics"/>
        </authorList>
    </citation>
    <scope>NUCLEOTIDE SEQUENCE</scope>
    <source>
        <strain evidence="2">2789STDY5834896</strain>
    </source>
</reference>
<proteinExistence type="predicted"/>
<accession>A0A1C6JXE5</accession>
<evidence type="ECO:0000313" key="2">
    <source>
        <dbReference type="EMBL" id="SCJ86658.1"/>
    </source>
</evidence>
<feature type="transmembrane region" description="Helical" evidence="1">
    <location>
        <begin position="334"/>
        <end position="353"/>
    </location>
</feature>
<feature type="transmembrane region" description="Helical" evidence="1">
    <location>
        <begin position="147"/>
        <end position="166"/>
    </location>
</feature>
<organism evidence="2">
    <name type="scientific">uncultured Anaerotruncus sp</name>
    <dbReference type="NCBI Taxonomy" id="905011"/>
    <lineage>
        <taxon>Bacteria</taxon>
        <taxon>Bacillati</taxon>
        <taxon>Bacillota</taxon>
        <taxon>Clostridia</taxon>
        <taxon>Eubacteriales</taxon>
        <taxon>Oscillospiraceae</taxon>
        <taxon>Anaerotruncus</taxon>
        <taxon>environmental samples</taxon>
    </lineage>
</organism>
<sequence length="470" mass="51909">MFLMTIILVGCDLIGAGCVLYNMLSSARCTVHPGTPSRLLGVTLPGWAVDDPQVTTLVTAYKKTCWRAFWLSLLPLVPLPLLEDYPSLGLLHTIFYYLLVLWGGSALQKRWFGRLYALKQKNVWVTGEPVVAAIDITEQPPAAISPWWLLPSLLVAVGMFLHALLAAGPAGVWQPVFAGTHLAVTLGFCALFFWQRRAPKTTFSKDSAVNTACNAVSRQLYTGFWAGLAAADSLLELILYFILFGTAPSSWAVLTALLALSLTPLLGYLYIGHRVQAAQRQILALDTRPAVCDDDVYWLSGHYYNPRDSRYKVEPRPGFQNCYNMATAGGRRRFYAMVAGILLFCGAICLFLVRMDFTTAEIVLSPDRSTVEIDAAGFDWSFATGEVQSLAVSSEHLSGTRVGGASSRRYNFGNFNLKGYGPSRVYTYASCPWYIAVELPDKWVFLSLPTQQQTKQLLDELQRATGLPVQ</sequence>
<dbReference type="EMBL" id="FMHG01000002">
    <property type="protein sequence ID" value="SCJ86658.1"/>
    <property type="molecule type" value="Genomic_DNA"/>
</dbReference>
<feature type="transmembrane region" description="Helical" evidence="1">
    <location>
        <begin position="224"/>
        <end position="245"/>
    </location>
</feature>
<protein>
    <submittedName>
        <fullName evidence="2">Predicted membrane protein</fullName>
    </submittedName>
</protein>
<keyword evidence="1" id="KW-0812">Transmembrane</keyword>
<keyword evidence="1" id="KW-1133">Transmembrane helix</keyword>
<feature type="transmembrane region" description="Helical" evidence="1">
    <location>
        <begin position="94"/>
        <end position="112"/>
    </location>
</feature>
<gene>
    <name evidence="2" type="ORF">SAMEA3545359_02378</name>
</gene>
<keyword evidence="1" id="KW-0472">Membrane</keyword>
<name>A0A1C6JXE5_9FIRM</name>
<feature type="transmembrane region" description="Helical" evidence="1">
    <location>
        <begin position="6"/>
        <end position="24"/>
    </location>
</feature>